<dbReference type="EMBL" id="CACRSY010000005">
    <property type="protein sequence ID" value="VYS78672.1"/>
    <property type="molecule type" value="Genomic_DNA"/>
</dbReference>
<evidence type="ECO:0000256" key="11">
    <source>
        <dbReference type="ARBA" id="ARBA00053542"/>
    </source>
</evidence>
<evidence type="ECO:0000259" key="14">
    <source>
        <dbReference type="SMART" id="SM01007"/>
    </source>
</evidence>
<dbReference type="InterPro" id="IPR050197">
    <property type="entry name" value="Aldolase_class_II_sugar_metab"/>
</dbReference>
<keyword evidence="6" id="KW-0862">Zinc</keyword>
<evidence type="ECO:0000256" key="2">
    <source>
        <dbReference type="ARBA" id="ARBA00001947"/>
    </source>
</evidence>
<evidence type="ECO:0000313" key="15">
    <source>
        <dbReference type="EMBL" id="VYS78672.1"/>
    </source>
</evidence>
<evidence type="ECO:0000256" key="8">
    <source>
        <dbReference type="ARBA" id="ARBA00023235"/>
    </source>
</evidence>
<comment type="pathway">
    <text evidence="12">Carbohydrate degradation; L-arabinose degradation via L-ribulose; D-xylulose 5-phosphate from L-arabinose (bacterial route): step 3/3.</text>
</comment>
<dbReference type="PANTHER" id="PTHR22789:SF8">
    <property type="entry name" value="L-RIBULOSE-5-PHOSPHATE 4-EPIMERASE SGBE"/>
    <property type="match status" value="1"/>
</dbReference>
<dbReference type="GO" id="GO:0008742">
    <property type="term" value="F:L-ribulose-phosphate 4-epimerase activity"/>
    <property type="evidence" value="ECO:0007669"/>
    <property type="project" value="UniProtKB-EC"/>
</dbReference>
<dbReference type="SMART" id="SM01007">
    <property type="entry name" value="Aldolase_II"/>
    <property type="match status" value="1"/>
</dbReference>
<gene>
    <name evidence="15" type="primary">araD</name>
    <name evidence="15" type="ORF">BHLFYP23_01563</name>
</gene>
<evidence type="ECO:0000256" key="10">
    <source>
        <dbReference type="ARBA" id="ARBA00032206"/>
    </source>
</evidence>
<keyword evidence="5" id="KW-0479">Metal-binding</keyword>
<dbReference type="GO" id="GO:0016832">
    <property type="term" value="F:aldehyde-lyase activity"/>
    <property type="evidence" value="ECO:0007669"/>
    <property type="project" value="TreeGrafter"/>
</dbReference>
<comment type="function">
    <text evidence="11">Involved in the degradation of L-arabinose. Catalyzes the interconversion of L-ribulose 5-phosphate (LRu5P) and D-xylulose 5-phosphate (D-Xu5P) via a retroaldol/aldol mechanism (carbon-carbon bond cleavage analogous to a class II aldolase reaction).</text>
</comment>
<dbReference type="EC" id="5.1.3.4" evidence="4"/>
<comment type="cofactor">
    <cofactor evidence="2">
        <name>Zn(2+)</name>
        <dbReference type="ChEBI" id="CHEBI:29105"/>
    </cofactor>
</comment>
<feature type="domain" description="Class II aldolase/adducin N-terminal" evidence="14">
    <location>
        <begin position="7"/>
        <end position="197"/>
    </location>
</feature>
<dbReference type="GO" id="GO:0019568">
    <property type="term" value="P:arabinose catabolic process"/>
    <property type="evidence" value="ECO:0007669"/>
    <property type="project" value="UniProtKB-KW"/>
</dbReference>
<accession>A0A6N2RCP8</accession>
<evidence type="ECO:0000256" key="5">
    <source>
        <dbReference type="ARBA" id="ARBA00022723"/>
    </source>
</evidence>
<dbReference type="FunFam" id="3.40.225.10:FF:000001">
    <property type="entry name" value="L-ribulose-5-phosphate 4-epimerase UlaF"/>
    <property type="match status" value="1"/>
</dbReference>
<reference evidence="15" key="1">
    <citation type="submission" date="2019-11" db="EMBL/GenBank/DDBJ databases">
        <authorList>
            <person name="Feng L."/>
        </authorList>
    </citation>
    <scope>NUCLEOTIDE SEQUENCE</scope>
    <source>
        <strain evidence="15">BhanseniiLFYP23</strain>
    </source>
</reference>
<sequence length="235" mass="26368">MLEELKKKVYEANMLLPKYGLVTFTWGNVSGIDREKGLFVIKPSGVDYDKLKPEDMVVVDLEGHKVEGKYNPSSDTPTHVVLYNRFPEVGGIVHTHSAWATSWAQAGRSIPCYGTTHADYIYGAVPCVRNLTKQEIDEAYEENTGILIADHFEKENLDYNAVPAVLCKNHGPFTWGKDGHEAVHNAVVLEEVAKMAARCEMINPQVQAAPQELQDKHYYRKHGANAYYGQTNDVE</sequence>
<dbReference type="AlphaFoldDB" id="A0A6N2RCP8"/>
<evidence type="ECO:0000256" key="3">
    <source>
        <dbReference type="ARBA" id="ARBA00010037"/>
    </source>
</evidence>
<proteinExistence type="inferred from homology"/>
<dbReference type="GO" id="GO:0005829">
    <property type="term" value="C:cytosol"/>
    <property type="evidence" value="ECO:0007669"/>
    <property type="project" value="TreeGrafter"/>
</dbReference>
<dbReference type="CDD" id="cd00398">
    <property type="entry name" value="Aldolase_II"/>
    <property type="match status" value="1"/>
</dbReference>
<dbReference type="InterPro" id="IPR036409">
    <property type="entry name" value="Aldolase_II/adducin_N_sf"/>
</dbReference>
<keyword evidence="8 15" id="KW-0413">Isomerase</keyword>
<keyword evidence="7" id="KW-0054">Arabinose catabolism</keyword>
<protein>
    <recommendedName>
        <fullName evidence="13">L-ribulose-5-phosphate 4-epimerase</fullName>
        <ecNumber evidence="4">5.1.3.4</ecNumber>
    </recommendedName>
    <alternativeName>
        <fullName evidence="10">Phosphoribulose isomerase</fullName>
    </alternativeName>
</protein>
<organism evidence="15">
    <name type="scientific">Blautia hansenii</name>
    <name type="common">Ruminococcus hansenii</name>
    <dbReference type="NCBI Taxonomy" id="1322"/>
    <lineage>
        <taxon>Bacteria</taxon>
        <taxon>Bacillati</taxon>
        <taxon>Bacillota</taxon>
        <taxon>Clostridia</taxon>
        <taxon>Lachnospirales</taxon>
        <taxon>Lachnospiraceae</taxon>
        <taxon>Blautia</taxon>
    </lineage>
</organism>
<dbReference type="GO" id="GO:0046872">
    <property type="term" value="F:metal ion binding"/>
    <property type="evidence" value="ECO:0007669"/>
    <property type="project" value="UniProtKB-KW"/>
</dbReference>
<evidence type="ECO:0000256" key="7">
    <source>
        <dbReference type="ARBA" id="ARBA00022935"/>
    </source>
</evidence>
<dbReference type="Gene3D" id="3.40.225.10">
    <property type="entry name" value="Class II aldolase/adducin N-terminal domain"/>
    <property type="match status" value="1"/>
</dbReference>
<dbReference type="NCBIfam" id="NF006047">
    <property type="entry name" value="PRK08193.1"/>
    <property type="match status" value="1"/>
</dbReference>
<evidence type="ECO:0000256" key="1">
    <source>
        <dbReference type="ARBA" id="ARBA00001726"/>
    </source>
</evidence>
<dbReference type="Pfam" id="PF00596">
    <property type="entry name" value="Aldolase_II"/>
    <property type="match status" value="1"/>
</dbReference>
<dbReference type="NCBIfam" id="NF009003">
    <property type="entry name" value="PRK12348.1"/>
    <property type="match status" value="1"/>
</dbReference>
<evidence type="ECO:0000256" key="4">
    <source>
        <dbReference type="ARBA" id="ARBA00013186"/>
    </source>
</evidence>
<dbReference type="PANTHER" id="PTHR22789">
    <property type="entry name" value="FUCULOSE PHOSPHATE ALDOLASE"/>
    <property type="match status" value="1"/>
</dbReference>
<dbReference type="NCBIfam" id="NF009625">
    <property type="entry name" value="PRK13145.1"/>
    <property type="match status" value="1"/>
</dbReference>
<dbReference type="SUPFAM" id="SSF53639">
    <property type="entry name" value="AraD/HMP-PK domain-like"/>
    <property type="match status" value="1"/>
</dbReference>
<name>A0A6N2RCP8_BLAHA</name>
<evidence type="ECO:0000256" key="13">
    <source>
        <dbReference type="ARBA" id="ARBA00074961"/>
    </source>
</evidence>
<evidence type="ECO:0000256" key="6">
    <source>
        <dbReference type="ARBA" id="ARBA00022833"/>
    </source>
</evidence>
<comment type="catalytic activity">
    <reaction evidence="1">
        <text>L-ribulose 5-phosphate = D-xylulose 5-phosphate</text>
        <dbReference type="Rhea" id="RHEA:22368"/>
        <dbReference type="ChEBI" id="CHEBI:57737"/>
        <dbReference type="ChEBI" id="CHEBI:58226"/>
        <dbReference type="EC" id="5.1.3.4"/>
    </reaction>
</comment>
<dbReference type="InterPro" id="IPR001303">
    <property type="entry name" value="Aldolase_II/adducin_N"/>
</dbReference>
<evidence type="ECO:0000256" key="9">
    <source>
        <dbReference type="ARBA" id="ARBA00023277"/>
    </source>
</evidence>
<dbReference type="RefSeq" id="WP_156341840.1">
    <property type="nucleotide sequence ID" value="NZ_CACRSY010000005.1"/>
</dbReference>
<keyword evidence="9" id="KW-0119">Carbohydrate metabolism</keyword>
<comment type="similarity">
    <text evidence="3">Belongs to the aldolase class II family. AraD/FucA subfamily.</text>
</comment>
<evidence type="ECO:0000256" key="12">
    <source>
        <dbReference type="ARBA" id="ARBA00060520"/>
    </source>
</evidence>